<dbReference type="EMBL" id="QDGZ01000001">
    <property type="protein sequence ID" value="PVG84672.1"/>
    <property type="molecule type" value="Genomic_DNA"/>
</dbReference>
<dbReference type="AlphaFoldDB" id="A0A2T8FG26"/>
<dbReference type="InterPro" id="IPR002931">
    <property type="entry name" value="Transglutaminase-like"/>
</dbReference>
<dbReference type="PANTHER" id="PTHR42736">
    <property type="entry name" value="PROTEIN-GLUTAMINE GAMMA-GLUTAMYLTRANSFERASE"/>
    <property type="match status" value="1"/>
</dbReference>
<feature type="compositionally biased region" description="Pro residues" evidence="1">
    <location>
        <begin position="593"/>
        <end position="603"/>
    </location>
</feature>
<keyword evidence="2" id="KW-0812">Transmembrane</keyword>
<name>A0A2T8FG26_9ACTN</name>
<dbReference type="InterPro" id="IPR052901">
    <property type="entry name" value="Bact_TGase-like"/>
</dbReference>
<accession>A0A2T8FG26</accession>
<evidence type="ECO:0000256" key="2">
    <source>
        <dbReference type="SAM" id="Phobius"/>
    </source>
</evidence>
<feature type="domain" description="Transglutaminase-like" evidence="3">
    <location>
        <begin position="454"/>
        <end position="564"/>
    </location>
</feature>
<sequence length="781" mass="82658">MERPMSHADTATRSRPHHLLPDVHSWVDLGAVVLLGGIALSGFATSFTGWQFLVVGLTGLVIGAGVTHVTRALGWPLIAPLTILGLVYFLLGGPLCLRSMGDTAFLPGGATLSTLADQAVFGWKDLLTTLPPVDGDGRLLALPWLIGLLTGLVGAALSHALTRRAWLTALLPVAGLTLVLVAVILLGVRHPHSVALQGACFAGVALGWLAVRARRLSAAVHGGTPGVGRVAAGAGLVALASALALPASALVAGSDDQGRTVARSWVEPPFDIGRYPSPLAGFRKYIDLQGDDDPANVFEKTLFTVDGAPAGTLVRIAAMDRYDGLVWGASDDALPGAADDSFQRVSSTIDNPLQGEPVEATVTIGEGYSGVWLPTIGGLTSMEFRAGDAEVKQETFRYNLATSTAVAPTGIHEGDTYEFSAVLPDDTLDKSTVGSTAVTPMPDGLGFLDGPATDWTEKAATPMERVLAVAKRLKTDGKYSDGVIKSERWYFPGHNIQRLSDGFLSAPQMVGNDEQYAAVMALLANEIGVPTRVVLGAVLPEDGVVRGKDVQAWVELRAADGSWRTLPTEEFMSQEPPAEQLPQTDEPMTGTVVPPPNPIPPPSDAGDQSDADLKERKTDKSDDEDEEGSLVNRLPRWVVEVATYGGGPLLLLALLLGAIVGAKALRRRRRRNAPTISTRFVGAWRELVDHARDLGQPIPLGPTVTRREQSGAIASDEASSLARRADACVFGPQLPEEAAAASYWGSVEAARRAMSGAVGRRRRLLAAISLTTFAPRWRRGR</sequence>
<feature type="region of interest" description="Disordered" evidence="1">
    <location>
        <begin position="565"/>
        <end position="629"/>
    </location>
</feature>
<protein>
    <submittedName>
        <fullName evidence="4">Transglutaminase domain-containing protein</fullName>
    </submittedName>
</protein>
<feature type="transmembrane region" description="Helical" evidence="2">
    <location>
        <begin position="73"/>
        <end position="91"/>
    </location>
</feature>
<evidence type="ECO:0000256" key="1">
    <source>
        <dbReference type="SAM" id="MobiDB-lite"/>
    </source>
</evidence>
<feature type="transmembrane region" description="Helical" evidence="2">
    <location>
        <begin position="141"/>
        <end position="158"/>
    </location>
</feature>
<dbReference type="PANTHER" id="PTHR42736:SF1">
    <property type="entry name" value="PROTEIN-GLUTAMINE GAMMA-GLUTAMYLTRANSFERASE"/>
    <property type="match status" value="1"/>
</dbReference>
<feature type="transmembrane region" description="Helical" evidence="2">
    <location>
        <begin position="231"/>
        <end position="253"/>
    </location>
</feature>
<feature type="transmembrane region" description="Helical" evidence="2">
    <location>
        <begin position="23"/>
        <end position="43"/>
    </location>
</feature>
<feature type="transmembrane region" description="Helical" evidence="2">
    <location>
        <begin position="165"/>
        <end position="188"/>
    </location>
</feature>
<feature type="transmembrane region" description="Helical" evidence="2">
    <location>
        <begin position="50"/>
        <end position="67"/>
    </location>
</feature>
<keyword evidence="5" id="KW-1185">Reference proteome</keyword>
<keyword evidence="2" id="KW-0472">Membrane</keyword>
<keyword evidence="2" id="KW-1133">Transmembrane helix</keyword>
<gene>
    <name evidence="4" type="ORF">DDE18_03475</name>
</gene>
<evidence type="ECO:0000313" key="4">
    <source>
        <dbReference type="EMBL" id="PVG84672.1"/>
    </source>
</evidence>
<evidence type="ECO:0000259" key="3">
    <source>
        <dbReference type="Pfam" id="PF01841"/>
    </source>
</evidence>
<feature type="transmembrane region" description="Helical" evidence="2">
    <location>
        <begin position="194"/>
        <end position="211"/>
    </location>
</feature>
<feature type="transmembrane region" description="Helical" evidence="2">
    <location>
        <begin position="641"/>
        <end position="662"/>
    </location>
</feature>
<dbReference type="Proteomes" id="UP000246018">
    <property type="component" value="Unassembled WGS sequence"/>
</dbReference>
<dbReference type="Pfam" id="PF01841">
    <property type="entry name" value="Transglut_core"/>
    <property type="match status" value="1"/>
</dbReference>
<feature type="compositionally biased region" description="Basic and acidic residues" evidence="1">
    <location>
        <begin position="611"/>
        <end position="620"/>
    </location>
</feature>
<proteinExistence type="predicted"/>
<reference evidence="4 5" key="1">
    <citation type="submission" date="2018-04" db="EMBL/GenBank/DDBJ databases">
        <title>Genome of Nocardioides gansuensis WSJ-1.</title>
        <authorList>
            <person name="Wu S."/>
            <person name="Wang G."/>
        </authorList>
    </citation>
    <scope>NUCLEOTIDE SEQUENCE [LARGE SCALE GENOMIC DNA]</scope>
    <source>
        <strain evidence="4 5">WSJ-1</strain>
    </source>
</reference>
<comment type="caution">
    <text evidence="4">The sequence shown here is derived from an EMBL/GenBank/DDBJ whole genome shotgun (WGS) entry which is preliminary data.</text>
</comment>
<evidence type="ECO:0000313" key="5">
    <source>
        <dbReference type="Proteomes" id="UP000246018"/>
    </source>
</evidence>
<organism evidence="4 5">
    <name type="scientific">Nocardioides gansuensis</name>
    <dbReference type="NCBI Taxonomy" id="2138300"/>
    <lineage>
        <taxon>Bacteria</taxon>
        <taxon>Bacillati</taxon>
        <taxon>Actinomycetota</taxon>
        <taxon>Actinomycetes</taxon>
        <taxon>Propionibacteriales</taxon>
        <taxon>Nocardioidaceae</taxon>
        <taxon>Nocardioides</taxon>
    </lineage>
</organism>